<dbReference type="InterPro" id="IPR036291">
    <property type="entry name" value="NAD(P)-bd_dom_sf"/>
</dbReference>
<dbReference type="PRINTS" id="PR00080">
    <property type="entry name" value="SDRFAMILY"/>
</dbReference>
<dbReference type="Proteomes" id="UP000005710">
    <property type="component" value="Unassembled WGS sequence"/>
</dbReference>
<dbReference type="Gene3D" id="3.40.50.720">
    <property type="entry name" value="NAD(P)-binding Rossmann-like Domain"/>
    <property type="match status" value="1"/>
</dbReference>
<reference evidence="3" key="1">
    <citation type="submission" date="2010-10" db="EMBL/GenBank/DDBJ databases">
        <authorList>
            <consortium name="US DOE Joint Genome Institute (JGI-PGF)"/>
            <person name="Lucas S."/>
            <person name="Copeland A."/>
            <person name="Lapidus A."/>
            <person name="Bruce D."/>
            <person name="Goodwin L."/>
            <person name="Pitluck S."/>
            <person name="Kyrpides N."/>
            <person name="Mavromatis K."/>
            <person name="Detter J.C."/>
            <person name="Han C."/>
            <person name="Land M."/>
            <person name="Hauser L."/>
            <person name="Markowitz V."/>
            <person name="Cheng J.-F."/>
            <person name="Hugenholtz P."/>
            <person name="Woyke T."/>
            <person name="Wu D."/>
            <person name="Pukall R."/>
            <person name="Wahrenburg C."/>
            <person name="Brambilla E."/>
            <person name="Klenk H.-P."/>
            <person name="Eisen J.A."/>
        </authorList>
    </citation>
    <scope>NUCLEOTIDE SEQUENCE [LARGE SCALE GENOMIC DNA]</scope>
    <source>
        <strain evidence="3">DSM 13965</strain>
    </source>
</reference>
<dbReference type="EMBL" id="AENY02000003">
    <property type="protein sequence ID" value="EKP94393.1"/>
    <property type="molecule type" value="Genomic_DNA"/>
</dbReference>
<dbReference type="NCBIfam" id="NF005559">
    <property type="entry name" value="PRK07231.1"/>
    <property type="match status" value="1"/>
</dbReference>
<dbReference type="GO" id="GO:0016491">
    <property type="term" value="F:oxidoreductase activity"/>
    <property type="evidence" value="ECO:0007669"/>
    <property type="project" value="UniProtKB-KW"/>
</dbReference>
<keyword evidence="2" id="KW-0560">Oxidoreductase</keyword>
<dbReference type="InterPro" id="IPR020904">
    <property type="entry name" value="Sc_DH/Rdtase_CS"/>
</dbReference>
<dbReference type="AlphaFoldDB" id="K6PZZ7"/>
<comment type="caution">
    <text evidence="3">The sequence shown here is derived from an EMBL/GenBank/DDBJ whole genome shotgun (WGS) entry which is preliminary data.</text>
</comment>
<dbReference type="OrthoDB" id="9803333at2"/>
<organism evidence="3 4">
    <name type="scientific">Thermaerobacter subterraneus DSM 13965</name>
    <dbReference type="NCBI Taxonomy" id="867903"/>
    <lineage>
        <taxon>Bacteria</taxon>
        <taxon>Bacillati</taxon>
        <taxon>Bacillota</taxon>
        <taxon>Clostridia</taxon>
        <taxon>Eubacteriales</taxon>
        <taxon>Clostridiales Family XVII. Incertae Sedis</taxon>
        <taxon>Thermaerobacter</taxon>
    </lineage>
</organism>
<reference evidence="3" key="2">
    <citation type="submission" date="2012-10" db="EMBL/GenBank/DDBJ databases">
        <title>Improved high-quality draft of Thermaerobacter subterraneus C21, DSM 13965.</title>
        <authorList>
            <consortium name="DOE Joint Genome Institute"/>
            <person name="Eisen J."/>
            <person name="Huntemann M."/>
            <person name="Wei C.-L."/>
            <person name="Han J."/>
            <person name="Detter J.C."/>
            <person name="Han C."/>
            <person name="Tapia R."/>
            <person name="Chen A."/>
            <person name="Kyrpides N."/>
            <person name="Mavromatis K."/>
            <person name="Markowitz V."/>
            <person name="Szeto E."/>
            <person name="Ivanova N."/>
            <person name="Mikhailova N."/>
            <person name="Ovchinnikova G."/>
            <person name="Pagani I."/>
            <person name="Pati A."/>
            <person name="Goodwin L."/>
            <person name="Nordberg H.P."/>
            <person name="Cantor M.N."/>
            <person name="Hua S.X."/>
            <person name="Woyke T."/>
            <person name="Eisen J."/>
            <person name="Klenk H.-P."/>
        </authorList>
    </citation>
    <scope>NUCLEOTIDE SEQUENCE [LARGE SCALE GENOMIC DNA]</scope>
    <source>
        <strain evidence="3">DSM 13965</strain>
    </source>
</reference>
<proteinExistence type="inferred from homology"/>
<evidence type="ECO:0000313" key="3">
    <source>
        <dbReference type="EMBL" id="EKP94393.1"/>
    </source>
</evidence>
<dbReference type="eggNOG" id="COG1028">
    <property type="taxonomic scope" value="Bacteria"/>
</dbReference>
<name>K6PZZ7_9FIRM</name>
<dbReference type="Pfam" id="PF13561">
    <property type="entry name" value="adh_short_C2"/>
    <property type="match status" value="1"/>
</dbReference>
<evidence type="ECO:0008006" key="5">
    <source>
        <dbReference type="Google" id="ProtNLM"/>
    </source>
</evidence>
<dbReference type="InterPro" id="IPR002347">
    <property type="entry name" value="SDR_fam"/>
</dbReference>
<comment type="similarity">
    <text evidence="1">Belongs to the short-chain dehydrogenases/reductases (SDR) family.</text>
</comment>
<dbReference type="PROSITE" id="PS00061">
    <property type="entry name" value="ADH_SHORT"/>
    <property type="match status" value="1"/>
</dbReference>
<dbReference type="STRING" id="867903.ThesuDRAFT_02126"/>
<gene>
    <name evidence="3" type="ORF">ThesuDRAFT_02126</name>
</gene>
<dbReference type="PANTHER" id="PTHR24321">
    <property type="entry name" value="DEHYDROGENASES, SHORT CHAIN"/>
    <property type="match status" value="1"/>
</dbReference>
<dbReference type="SUPFAM" id="SSF51735">
    <property type="entry name" value="NAD(P)-binding Rossmann-fold domains"/>
    <property type="match status" value="1"/>
</dbReference>
<dbReference type="RefSeq" id="WP_006904408.1">
    <property type="nucleotide sequence ID" value="NZ_JH976535.1"/>
</dbReference>
<dbReference type="HOGENOM" id="CLU_010194_1_0_9"/>
<keyword evidence="4" id="KW-1185">Reference proteome</keyword>
<dbReference type="FunFam" id="3.40.50.720:FF:000084">
    <property type="entry name" value="Short-chain dehydrogenase reductase"/>
    <property type="match status" value="1"/>
</dbReference>
<sequence length="256" mass="26066">MRQEEPWTAGRLAGEVAVVTGAARGIGRAIALRLAAEGAAVGVLDIDGPGARRTAGEACGAGGRAVAVEADVADSGAVARAMAQVAGELGPPTILVNNAGIGGFVPLEHEAAEATWQRVLAVNLTGAYLCARHVVPYMRQAGRGAIVQIASTRALMSEPDGEPYAAAKGGLLALTHALAVSLGRYGIRVNAISPGWIDTGHEPVGEQDHAQHPVGRVGRPEDVAAACAFLVSPEAGFITGQNLVVDGGMTVKMIYL</sequence>
<dbReference type="PRINTS" id="PR00081">
    <property type="entry name" value="GDHRDH"/>
</dbReference>
<dbReference type="GO" id="GO:0008206">
    <property type="term" value="P:bile acid metabolic process"/>
    <property type="evidence" value="ECO:0007669"/>
    <property type="project" value="UniProtKB-ARBA"/>
</dbReference>
<evidence type="ECO:0000313" key="4">
    <source>
        <dbReference type="Proteomes" id="UP000005710"/>
    </source>
</evidence>
<protein>
    <recommendedName>
        <fullName evidence="5">Short-chain alcohol dehydrogenase like protein</fullName>
    </recommendedName>
</protein>
<accession>K6PZZ7</accession>
<dbReference type="PANTHER" id="PTHR24321:SF8">
    <property type="entry name" value="ESTRADIOL 17-BETA-DEHYDROGENASE 8-RELATED"/>
    <property type="match status" value="1"/>
</dbReference>
<evidence type="ECO:0000256" key="1">
    <source>
        <dbReference type="ARBA" id="ARBA00006484"/>
    </source>
</evidence>
<evidence type="ECO:0000256" key="2">
    <source>
        <dbReference type="ARBA" id="ARBA00023002"/>
    </source>
</evidence>